<dbReference type="EMBL" id="AFBR01000005">
    <property type="protein sequence ID" value="EGG57859.1"/>
    <property type="molecule type" value="Genomic_DNA"/>
</dbReference>
<sequence length="40" mass="4458">MGIFFFCFQGFSPLACGEGCPITRTKKMFSQPNEKSFGCD</sequence>
<protein>
    <submittedName>
        <fullName evidence="1">Uncharacterized protein</fullName>
    </submittedName>
</protein>
<evidence type="ECO:0000313" key="2">
    <source>
        <dbReference type="Proteomes" id="UP000005546"/>
    </source>
</evidence>
<name>F3QPT4_9BACT</name>
<dbReference type="Proteomes" id="UP000005546">
    <property type="component" value="Unassembled WGS sequence"/>
</dbReference>
<dbReference type="STRING" id="762982.HMPREF9442_00171"/>
<accession>F3QPT4</accession>
<dbReference type="HOGENOM" id="CLU_3293806_0_0_10"/>
<gene>
    <name evidence="1" type="ORF">HMPREF9442_00171</name>
</gene>
<reference evidence="1 2" key="1">
    <citation type="submission" date="2011-02" db="EMBL/GenBank/DDBJ databases">
        <authorList>
            <person name="Weinstock G."/>
            <person name="Sodergren E."/>
            <person name="Clifton S."/>
            <person name="Fulton L."/>
            <person name="Fulton B."/>
            <person name="Courtney L."/>
            <person name="Fronick C."/>
            <person name="Harrison M."/>
            <person name="Strong C."/>
            <person name="Farmer C."/>
            <person name="Delahaunty K."/>
            <person name="Markovic C."/>
            <person name="Hall O."/>
            <person name="Minx P."/>
            <person name="Tomlinson C."/>
            <person name="Mitreva M."/>
            <person name="Hou S."/>
            <person name="Chen J."/>
            <person name="Wollam A."/>
            <person name="Pepin K.H."/>
            <person name="Johnson M."/>
            <person name="Bhonagiri V."/>
            <person name="Zhang X."/>
            <person name="Suruliraj S."/>
            <person name="Warren W."/>
            <person name="Chinwalla A."/>
            <person name="Mardis E.R."/>
            <person name="Wilson R.K."/>
        </authorList>
    </citation>
    <scope>NUCLEOTIDE SEQUENCE [LARGE SCALE GENOMIC DNA]</scope>
    <source>
        <strain evidence="1 2">YIT 11841</strain>
    </source>
</reference>
<evidence type="ECO:0000313" key="1">
    <source>
        <dbReference type="EMBL" id="EGG57859.1"/>
    </source>
</evidence>
<organism evidence="1 2">
    <name type="scientific">Paraprevotella xylaniphila YIT 11841</name>
    <dbReference type="NCBI Taxonomy" id="762982"/>
    <lineage>
        <taxon>Bacteria</taxon>
        <taxon>Pseudomonadati</taxon>
        <taxon>Bacteroidota</taxon>
        <taxon>Bacteroidia</taxon>
        <taxon>Bacteroidales</taxon>
        <taxon>Prevotellaceae</taxon>
        <taxon>Paraprevotella</taxon>
    </lineage>
</organism>
<dbReference type="AlphaFoldDB" id="F3QPT4"/>
<proteinExistence type="predicted"/>
<keyword evidence="2" id="KW-1185">Reference proteome</keyword>
<comment type="caution">
    <text evidence="1">The sequence shown here is derived from an EMBL/GenBank/DDBJ whole genome shotgun (WGS) entry which is preliminary data.</text>
</comment>